<sequence>MTQFYVTTSRTGEKQFVFERVNVLLGSNGTGKSKLLQEMQSHSDGSLPGYTPVRIEGGRAVTMFDSLTLNNRNFGEFSTIDQILNGFKQKRAQTLTGRLFHGLKALEQLGVDAKIEHSDSVVNWQVEGANGKMPRLPQDPMDRVFEIFNDIFPTISLRYRRSDNRLLCKKNGSEYGPTTYLTVRSRCSRYLLT</sequence>
<accession>V7HRX6</accession>
<dbReference type="AlphaFoldDB" id="V7HRX6"/>
<evidence type="ECO:0000313" key="2">
    <source>
        <dbReference type="Proteomes" id="UP000019205"/>
    </source>
</evidence>
<dbReference type="EMBL" id="AAOA02000004">
    <property type="protein sequence ID" value="ESZ89328.1"/>
    <property type="molecule type" value="Genomic_DNA"/>
</dbReference>
<keyword evidence="2" id="KW-1185">Reference proteome</keyword>
<organism evidence="1 2">
    <name type="scientific">Congregibacter litoralis KT71</name>
    <dbReference type="NCBI Taxonomy" id="314285"/>
    <lineage>
        <taxon>Bacteria</taxon>
        <taxon>Pseudomonadati</taxon>
        <taxon>Pseudomonadota</taxon>
        <taxon>Gammaproteobacteria</taxon>
        <taxon>Cellvibrionales</taxon>
        <taxon>Halieaceae</taxon>
        <taxon>Congregibacter</taxon>
    </lineage>
</organism>
<comment type="caution">
    <text evidence="1">The sequence shown here is derived from an EMBL/GenBank/DDBJ whole genome shotgun (WGS) entry which is preliminary data.</text>
</comment>
<dbReference type="RefSeq" id="WP_023660355.1">
    <property type="nucleotide sequence ID" value="NZ_CM002299.1"/>
</dbReference>
<dbReference type="Proteomes" id="UP000019205">
    <property type="component" value="Chromosome"/>
</dbReference>
<reference evidence="1 2" key="1">
    <citation type="journal article" date="2007" name="Proc. Natl. Acad. Sci. U.S.A.">
        <title>Characterization of a marine gammaproteobacterium capable of aerobic anoxygenic photosynthesis.</title>
        <authorList>
            <person name="Fuchs B.M."/>
            <person name="Spring S."/>
            <person name="Teeling H."/>
            <person name="Quast C."/>
            <person name="Wulf J."/>
            <person name="Schattenhofer M."/>
            <person name="Yan S."/>
            <person name="Ferriera S."/>
            <person name="Johnson J."/>
            <person name="Glockner F.O."/>
            <person name="Amann R."/>
        </authorList>
    </citation>
    <scope>NUCLEOTIDE SEQUENCE [LARGE SCALE GENOMIC DNA]</scope>
    <source>
        <strain evidence="1">KT71</strain>
    </source>
</reference>
<name>V7HRX6_9GAMM</name>
<dbReference type="STRING" id="314285.KT71_003837"/>
<proteinExistence type="predicted"/>
<evidence type="ECO:0008006" key="3">
    <source>
        <dbReference type="Google" id="ProtNLM"/>
    </source>
</evidence>
<dbReference type="HOGENOM" id="CLU_1406633_0_0_6"/>
<protein>
    <recommendedName>
        <fullName evidence="3">AAA domain protein</fullName>
    </recommendedName>
</protein>
<gene>
    <name evidence="1" type="ORF">KT71_003837</name>
</gene>
<evidence type="ECO:0000313" key="1">
    <source>
        <dbReference type="EMBL" id="ESZ89328.1"/>
    </source>
</evidence>
<reference evidence="1 2" key="2">
    <citation type="journal article" date="2009" name="PLoS ONE">
        <title>The photosynthetic apparatus and its regulation in the aerobic gammaproteobacterium Congregibacter litoralis gen. nov., sp. nov.</title>
        <authorList>
            <person name="Spring S."/>
            <person name="Lunsdorf H."/>
            <person name="Fuchs B.M."/>
            <person name="Tindall B.J."/>
        </authorList>
    </citation>
    <scope>NUCLEOTIDE SEQUENCE [LARGE SCALE GENOMIC DNA]</scope>
    <source>
        <strain evidence="1">KT71</strain>
    </source>
</reference>